<dbReference type="AlphaFoldDB" id="A0A811PN32"/>
<comment type="cofactor">
    <cofactor evidence="1">
        <name>Mn(2+)</name>
        <dbReference type="ChEBI" id="CHEBI:29035"/>
    </cofactor>
</comment>
<dbReference type="OrthoDB" id="635298at2759"/>
<proteinExistence type="predicted"/>
<dbReference type="GO" id="GO:0010333">
    <property type="term" value="F:terpene synthase activity"/>
    <property type="evidence" value="ECO:0007669"/>
    <property type="project" value="InterPro"/>
</dbReference>
<gene>
    <name evidence="6" type="ORF">NCGR_LOCUS29048</name>
</gene>
<dbReference type="SFLD" id="SFLDS00005">
    <property type="entry name" value="Isoprenoid_Synthase_Type_I"/>
    <property type="match status" value="1"/>
</dbReference>
<dbReference type="FunFam" id="1.10.600.10:FF:000007">
    <property type="entry name" value="Isoprene synthase, chloroplastic"/>
    <property type="match status" value="1"/>
</dbReference>
<dbReference type="SUPFAM" id="SSF48576">
    <property type="entry name" value="Terpenoid synthases"/>
    <property type="match status" value="1"/>
</dbReference>
<dbReference type="InterPro" id="IPR050148">
    <property type="entry name" value="Terpene_synthase-like"/>
</dbReference>
<dbReference type="GO" id="GO:0016102">
    <property type="term" value="P:diterpenoid biosynthetic process"/>
    <property type="evidence" value="ECO:0007669"/>
    <property type="project" value="InterPro"/>
</dbReference>
<feature type="domain" description="Terpene synthase metal-binding" evidence="5">
    <location>
        <begin position="325"/>
        <end position="564"/>
    </location>
</feature>
<dbReference type="InterPro" id="IPR001906">
    <property type="entry name" value="Terpene_synth_N"/>
</dbReference>
<reference evidence="6" key="1">
    <citation type="submission" date="2020-10" db="EMBL/GenBank/DDBJ databases">
        <authorList>
            <person name="Han B."/>
            <person name="Lu T."/>
            <person name="Zhao Q."/>
            <person name="Huang X."/>
            <person name="Zhao Y."/>
        </authorList>
    </citation>
    <scope>NUCLEOTIDE SEQUENCE</scope>
</reference>
<evidence type="ECO:0000259" key="5">
    <source>
        <dbReference type="Pfam" id="PF03936"/>
    </source>
</evidence>
<dbReference type="InterPro" id="IPR044814">
    <property type="entry name" value="Terpene_cyclase_plant_C1"/>
</dbReference>
<dbReference type="Gene3D" id="1.50.10.130">
    <property type="entry name" value="Terpene synthase, N-terminal domain"/>
    <property type="match status" value="1"/>
</dbReference>
<dbReference type="SFLD" id="SFLDG01019">
    <property type="entry name" value="Terpene_Cyclase_Like_1_C_Termi"/>
    <property type="match status" value="1"/>
</dbReference>
<evidence type="ECO:0000256" key="3">
    <source>
        <dbReference type="ARBA" id="ARBA00022723"/>
    </source>
</evidence>
<dbReference type="EMBL" id="CAJGYO010000007">
    <property type="protein sequence ID" value="CAD6244338.1"/>
    <property type="molecule type" value="Genomic_DNA"/>
</dbReference>
<feature type="domain" description="Terpene synthase N-terminal" evidence="4">
    <location>
        <begin position="98"/>
        <end position="271"/>
    </location>
</feature>
<evidence type="ECO:0000256" key="1">
    <source>
        <dbReference type="ARBA" id="ARBA00001936"/>
    </source>
</evidence>
<comment type="caution">
    <text evidence="6">The sequence shown here is derived from an EMBL/GenBank/DDBJ whole genome shotgun (WGS) entry which is preliminary data.</text>
</comment>
<dbReference type="InterPro" id="IPR036965">
    <property type="entry name" value="Terpene_synth_N_sf"/>
</dbReference>
<evidence type="ECO:0000313" key="6">
    <source>
        <dbReference type="EMBL" id="CAD6244338.1"/>
    </source>
</evidence>
<evidence type="ECO:0000256" key="2">
    <source>
        <dbReference type="ARBA" id="ARBA00001946"/>
    </source>
</evidence>
<accession>A0A811PN32</accession>
<dbReference type="Pfam" id="PF03936">
    <property type="entry name" value="Terpene_synth_C"/>
    <property type="match status" value="1"/>
</dbReference>
<dbReference type="PANTHER" id="PTHR31225:SF228">
    <property type="entry name" value="ALPHA-TERPINEOL SYNTHASE, CHLOROPLASTIC"/>
    <property type="match status" value="1"/>
</dbReference>
<dbReference type="GO" id="GO:0000287">
    <property type="term" value="F:magnesium ion binding"/>
    <property type="evidence" value="ECO:0007669"/>
    <property type="project" value="InterPro"/>
</dbReference>
<dbReference type="Proteomes" id="UP000604825">
    <property type="component" value="Unassembled WGS sequence"/>
</dbReference>
<dbReference type="InterPro" id="IPR034741">
    <property type="entry name" value="Terpene_cyclase-like_1_C"/>
</dbReference>
<sequence>MQTTACVGLAFLPAKQLVGSKGSHHKAAGASAAAPPPVLIGGVLESKPVLARRLPCFSWSHRVRTWATAATTPRQDLLDEEGHQIISRRNVSNFEPSVWGDFFLTYSSPLASSTEQLTKMIERANHLMRNVSKTISASSNCSLYERMQLINVLERLCLDHLFKQEINVILSEIYKTNEVSGSDLQTTALWFYLLRKHGYQVSPDVFAKFTDEQGNFAANNPLDVLSLYNAAYLRTNGERILDEAVSFTKRSLESVLTNLQGPLAREVKSALEIPFPRRVRIYEAKYYISVHGQANEVIMELAKLNYNIMQLQYQQELRIITRWWKDLELQSRLSFARDRVVECYFWIVGVYYEPSYSRGRIILTKVLAIVSILDDTYDVYGTLQECELFTSCVERWDRMVADGLPENMKFIFGKIMDTYQSIEDELSPEEKYCMPYLKNFIIDLVRAYNKEVKWREEGYVPATVDEHLQVSARSGACHLLSCASFVGMTDIATKEAFDWVSNVPKLVRMLCIILRLSDDLKSYEREKMTCHVASTIESCMKEHKVPAHVAREIIQDMIEETWKDFNEEWFNTNNHVPKELLERIFNLTRTMEFMYKQDDAYTNSHVIKDTISKLFVEHVPMI</sequence>
<dbReference type="Gene3D" id="1.10.600.10">
    <property type="entry name" value="Farnesyl Diphosphate Synthase"/>
    <property type="match status" value="1"/>
</dbReference>
<protein>
    <submittedName>
        <fullName evidence="6">Uncharacterized protein</fullName>
    </submittedName>
</protein>
<organism evidence="6 7">
    <name type="scientific">Miscanthus lutarioriparius</name>
    <dbReference type="NCBI Taxonomy" id="422564"/>
    <lineage>
        <taxon>Eukaryota</taxon>
        <taxon>Viridiplantae</taxon>
        <taxon>Streptophyta</taxon>
        <taxon>Embryophyta</taxon>
        <taxon>Tracheophyta</taxon>
        <taxon>Spermatophyta</taxon>
        <taxon>Magnoliopsida</taxon>
        <taxon>Liliopsida</taxon>
        <taxon>Poales</taxon>
        <taxon>Poaceae</taxon>
        <taxon>PACMAD clade</taxon>
        <taxon>Panicoideae</taxon>
        <taxon>Andropogonodae</taxon>
        <taxon>Andropogoneae</taxon>
        <taxon>Saccharinae</taxon>
        <taxon>Miscanthus</taxon>
    </lineage>
</organism>
<comment type="cofactor">
    <cofactor evidence="2">
        <name>Mg(2+)</name>
        <dbReference type="ChEBI" id="CHEBI:18420"/>
    </cofactor>
</comment>
<dbReference type="InterPro" id="IPR005630">
    <property type="entry name" value="Terpene_synthase_metal-bd"/>
</dbReference>
<dbReference type="InterPro" id="IPR008949">
    <property type="entry name" value="Isoprenoid_synthase_dom_sf"/>
</dbReference>
<evidence type="ECO:0000259" key="4">
    <source>
        <dbReference type="Pfam" id="PF01397"/>
    </source>
</evidence>
<dbReference type="Pfam" id="PF01397">
    <property type="entry name" value="Terpene_synth"/>
    <property type="match status" value="1"/>
</dbReference>
<evidence type="ECO:0000313" key="7">
    <source>
        <dbReference type="Proteomes" id="UP000604825"/>
    </source>
</evidence>
<dbReference type="SUPFAM" id="SSF48239">
    <property type="entry name" value="Terpenoid cyclases/Protein prenyltransferases"/>
    <property type="match status" value="1"/>
</dbReference>
<name>A0A811PN32_9POAL</name>
<keyword evidence="3" id="KW-0479">Metal-binding</keyword>
<keyword evidence="7" id="KW-1185">Reference proteome</keyword>
<dbReference type="CDD" id="cd00684">
    <property type="entry name" value="Terpene_cyclase_plant_C1"/>
    <property type="match status" value="1"/>
</dbReference>
<dbReference type="PANTHER" id="PTHR31225">
    <property type="entry name" value="OS04G0344100 PROTEIN-RELATED"/>
    <property type="match status" value="1"/>
</dbReference>
<dbReference type="InterPro" id="IPR008930">
    <property type="entry name" value="Terpenoid_cyclase/PrenylTrfase"/>
</dbReference>